<evidence type="ECO:0000256" key="1">
    <source>
        <dbReference type="SAM" id="MobiDB-lite"/>
    </source>
</evidence>
<dbReference type="Proteomes" id="UP000822688">
    <property type="component" value="Chromosome 1"/>
</dbReference>
<name>A0A8T0J8Y6_CERPU</name>
<sequence>MAQKANAPKKSNSWGILNFFDHGFSWVSFAIVIGCALTLVYLLQSLVMCRAGKYISVHTLSSMVTQSDPSFTPEQKPLPSPLQQPPSTLSPAPKQGTHLARIVFGIAGAAKNWPNRKEYIRRWYSLDKSTRAIVWLDREVNGTWEKDVPPFKVSEDISNYPFNLRKRTATRIARIVSETFRLGLPDVDWFVMGDDDTFFFPENLVKVLSKYDSRKMYYIGSNSETHTQNVLFSFNMAFGGGGFAISYPLAAELAHMQDACLARYPDLFGSDERIFVCMSELGVSLTKELGFHQMDIQGNAMGMLAAHPQAPLVSIHHMDLIQPIFPGLTKYAAIDHLLEAARVESASVLQQSVCYADGQKWSISVSWGYVVQVYKGFLTPRELETPLRTFSSIKRRNDKVEFPFNTREPPKELCKRPAMFYMKTVKSTKSTNSPGSLLESVYLRNEDLKQTRASCEKDLQPLTTVRRIRILKEPVANSWFETPRRSCCKVKAWSDDSIELRLSDCQAGETLMSSIH</sequence>
<dbReference type="PANTHER" id="PTHR10811">
    <property type="entry name" value="FRINGE-RELATED"/>
    <property type="match status" value="1"/>
</dbReference>
<keyword evidence="4" id="KW-1185">Reference proteome</keyword>
<accession>A0A8T0J8Y6</accession>
<dbReference type="Pfam" id="PF04646">
    <property type="entry name" value="DUF604"/>
    <property type="match status" value="1"/>
</dbReference>
<dbReference type="PROSITE" id="PS51257">
    <property type="entry name" value="PROKAR_LIPOPROTEIN"/>
    <property type="match status" value="1"/>
</dbReference>
<dbReference type="InterPro" id="IPR006740">
    <property type="entry name" value="DUF604"/>
</dbReference>
<dbReference type="AlphaFoldDB" id="A0A8T0J8Y6"/>
<keyword evidence="2" id="KW-0812">Transmembrane</keyword>
<organism evidence="3 4">
    <name type="scientific">Ceratodon purpureus</name>
    <name type="common">Fire moss</name>
    <name type="synonym">Dicranum purpureum</name>
    <dbReference type="NCBI Taxonomy" id="3225"/>
    <lineage>
        <taxon>Eukaryota</taxon>
        <taxon>Viridiplantae</taxon>
        <taxon>Streptophyta</taxon>
        <taxon>Embryophyta</taxon>
        <taxon>Bryophyta</taxon>
        <taxon>Bryophytina</taxon>
        <taxon>Bryopsida</taxon>
        <taxon>Dicranidae</taxon>
        <taxon>Pseudoditrichales</taxon>
        <taxon>Ditrichaceae</taxon>
        <taxon>Ceratodon</taxon>
    </lineage>
</organism>
<evidence type="ECO:0000313" key="4">
    <source>
        <dbReference type="Proteomes" id="UP000822688"/>
    </source>
</evidence>
<evidence type="ECO:0000256" key="2">
    <source>
        <dbReference type="SAM" id="Phobius"/>
    </source>
</evidence>
<protein>
    <submittedName>
        <fullName evidence="3">Uncharacterized protein</fullName>
    </submittedName>
</protein>
<dbReference type="Gene3D" id="3.90.550.50">
    <property type="match status" value="1"/>
</dbReference>
<feature type="transmembrane region" description="Helical" evidence="2">
    <location>
        <begin position="23"/>
        <end position="43"/>
    </location>
</feature>
<feature type="region of interest" description="Disordered" evidence="1">
    <location>
        <begin position="66"/>
        <end position="93"/>
    </location>
</feature>
<dbReference type="EMBL" id="CM026421">
    <property type="protein sequence ID" value="KAG0591308.1"/>
    <property type="molecule type" value="Genomic_DNA"/>
</dbReference>
<proteinExistence type="predicted"/>
<gene>
    <name evidence="3" type="ORF">KC19_1G165400</name>
</gene>
<evidence type="ECO:0000313" key="3">
    <source>
        <dbReference type="EMBL" id="KAG0591308.1"/>
    </source>
</evidence>
<comment type="caution">
    <text evidence="3">The sequence shown here is derived from an EMBL/GenBank/DDBJ whole genome shotgun (WGS) entry which is preliminary data.</text>
</comment>
<reference evidence="3" key="1">
    <citation type="submission" date="2020-06" db="EMBL/GenBank/DDBJ databases">
        <title>WGS assembly of Ceratodon purpureus strain R40.</title>
        <authorList>
            <person name="Carey S.B."/>
            <person name="Jenkins J."/>
            <person name="Shu S."/>
            <person name="Lovell J.T."/>
            <person name="Sreedasyam A."/>
            <person name="Maumus F."/>
            <person name="Tiley G.P."/>
            <person name="Fernandez-Pozo N."/>
            <person name="Barry K."/>
            <person name="Chen C."/>
            <person name="Wang M."/>
            <person name="Lipzen A."/>
            <person name="Daum C."/>
            <person name="Saski C.A."/>
            <person name="Payton A.C."/>
            <person name="Mcbreen J.C."/>
            <person name="Conrad R.E."/>
            <person name="Kollar L.M."/>
            <person name="Olsson S."/>
            <person name="Huttunen S."/>
            <person name="Landis J.B."/>
            <person name="Wickett N.J."/>
            <person name="Johnson M.G."/>
            <person name="Rensing S.A."/>
            <person name="Grimwood J."/>
            <person name="Schmutz J."/>
            <person name="Mcdaniel S.F."/>
        </authorList>
    </citation>
    <scope>NUCLEOTIDE SEQUENCE</scope>
    <source>
        <strain evidence="3">R40</strain>
    </source>
</reference>
<keyword evidence="2" id="KW-1133">Transmembrane helix</keyword>
<keyword evidence="2" id="KW-0472">Membrane</keyword>
<dbReference type="FunFam" id="3.90.550.50:FF:000038">
    <property type="entry name" value="Predicted protein"/>
    <property type="match status" value="1"/>
</dbReference>